<evidence type="ECO:0000259" key="9">
    <source>
        <dbReference type="PROSITE" id="PS50975"/>
    </source>
</evidence>
<evidence type="ECO:0000256" key="5">
    <source>
        <dbReference type="ARBA" id="ARBA00022741"/>
    </source>
</evidence>
<evidence type="ECO:0000256" key="8">
    <source>
        <dbReference type="HAMAP-Rule" id="MF_00558"/>
    </source>
</evidence>
<evidence type="ECO:0000313" key="28">
    <source>
        <dbReference type="EMBL" id="XDJ88871.1"/>
    </source>
</evidence>
<feature type="binding site" evidence="8">
    <location>
        <position position="102"/>
    </location>
    <ligand>
        <name>ATP</name>
        <dbReference type="ChEBI" id="CHEBI:30616"/>
    </ligand>
</feature>
<feature type="binding site" evidence="8">
    <location>
        <position position="46"/>
    </location>
    <ligand>
        <name>ATP</name>
        <dbReference type="ChEBI" id="CHEBI:30616"/>
    </ligand>
</feature>
<dbReference type="Pfam" id="PF08442">
    <property type="entry name" value="ATP-grasp_2"/>
    <property type="match status" value="1"/>
</dbReference>
<dbReference type="EMBL" id="CP158254">
    <property type="protein sequence ID" value="XDJ48768.1"/>
    <property type="molecule type" value="Genomic_DNA"/>
</dbReference>
<dbReference type="SUPFAM" id="SSF52210">
    <property type="entry name" value="Succinyl-CoA synthetase domains"/>
    <property type="match status" value="1"/>
</dbReference>
<dbReference type="GO" id="GO:0004775">
    <property type="term" value="F:succinate-CoA ligase (ADP-forming) activity"/>
    <property type="evidence" value="ECO:0007669"/>
    <property type="project" value="UniProtKB-UniRule"/>
</dbReference>
<dbReference type="GO" id="GO:0005524">
    <property type="term" value="F:ATP binding"/>
    <property type="evidence" value="ECO:0007669"/>
    <property type="project" value="UniProtKB-UniRule"/>
</dbReference>
<dbReference type="InterPro" id="IPR013815">
    <property type="entry name" value="ATP_grasp_subdomain_1"/>
</dbReference>
<sequence>MKIHEYQGKELLKKFGVTVPRGIPAFSVEEAVAAAEKLGGPVWVVKAQIHAGGRGKGGGVKVAKSLDDVKALAGQILGMQLVTHQTGPEGQKVRRLYIEDGADIQKEYYLSVVTDRATQKVAFIASSEGGMDIEEVAHSTPEKIITVQIDPLKGFSQADGETLAKGVAMPADSVAQFIDVCQKLYTCYMETDASLVEINPLNRDSKGNIVALDAKFNFDSNALFRHPEIVAYRDLDEEDPAEIEASKFDLAYIQLDGNIGCLVNGAGLAMATMDTIKLFGGEPANFLDVGGGATAEKVTEAFKIMLKNDGVKAILVNIFGGIMRCDVIAEGVIAACKAVNLSVPLVVRMRGTNEAQGKQMLAASGLPIISADTMAEAATAAVAAAK</sequence>
<dbReference type="NCBIfam" id="TIGR01016">
    <property type="entry name" value="sucCoAbeta"/>
    <property type="match status" value="1"/>
</dbReference>
<dbReference type="PROSITE" id="PS01217">
    <property type="entry name" value="SUCCINYL_COA_LIG_3"/>
    <property type="match status" value="1"/>
</dbReference>
<comment type="subunit">
    <text evidence="8">Heterotetramer of two alpha and two beta subunits.</text>
</comment>
<comment type="function">
    <text evidence="8">Succinyl-CoA synthetase functions in the citric acid cycle (TCA), coupling the hydrolysis of succinyl-CoA to the synthesis of either ATP or GTP and thus represents the only step of substrate-level phosphorylation in the TCA. The beta subunit provides nucleotide specificity of the enzyme and binds the substrate succinate, while the binding sites for coenzyme A and phosphate are found in the alpha subunit.</text>
</comment>
<reference evidence="22" key="3">
    <citation type="submission" date="2024-05" db="EMBL/GenBank/DDBJ databases">
        <authorList>
            <person name="Luo Y.-C."/>
            <person name="Nicholds J."/>
            <person name="Mortimer T."/>
            <person name="Maboni G."/>
        </authorList>
    </citation>
    <scope>NUCLEOTIDE SEQUENCE</scope>
    <source>
        <strain evidence="31">124370</strain>
        <strain evidence="32">124566</strain>
        <strain evidence="30">124953</strain>
        <strain evidence="29">130308</strain>
        <strain evidence="28">130416</strain>
        <strain evidence="27">140124</strain>
        <strain evidence="25">141555</strain>
        <strain evidence="26">143751</strain>
        <strain evidence="24">143769</strain>
        <strain evidence="23">143811</strain>
        <strain evidence="22">143936</strain>
        <strain evidence="21">144863</strain>
        <strain evidence="20">145849</strain>
        <strain evidence="19">145850</strain>
        <strain evidence="18">145852</strain>
        <strain evidence="17">148131</strain>
        <strain evidence="16">150221</strain>
        <strain evidence="15">150964</strain>
        <strain evidence="14">151108</strain>
        <strain evidence="13">151836</strain>
        <strain evidence="12">153271</strain>
        <strain evidence="11">153920</strain>
    </source>
</reference>
<dbReference type="Gene3D" id="3.40.50.261">
    <property type="entry name" value="Succinyl-CoA synthetase domains"/>
    <property type="match status" value="1"/>
</dbReference>
<dbReference type="InterPro" id="IPR013650">
    <property type="entry name" value="ATP-grasp_succ-CoA_synth-type"/>
</dbReference>
<feature type="binding site" evidence="8">
    <location>
        <begin position="321"/>
        <end position="323"/>
    </location>
    <ligand>
        <name>substrate</name>
        <note>ligand shared with subunit alpha</note>
    </ligand>
</feature>
<reference evidence="10" key="2">
    <citation type="submission" date="2023-12" db="EMBL/GenBank/DDBJ databases">
        <authorList>
            <person name="Sun Q."/>
            <person name="Inoue M."/>
        </authorList>
    </citation>
    <scope>NUCLEOTIDE SEQUENCE</scope>
    <source>
        <strain evidence="10">JCM 15515</strain>
    </source>
</reference>
<dbReference type="KEGG" id="cgin:ABRZ00_13035"/>
<dbReference type="EC" id="6.2.1.5" evidence="8"/>
<dbReference type="Gene3D" id="3.30.470.20">
    <property type="entry name" value="ATP-grasp fold, B domain"/>
    <property type="match status" value="1"/>
</dbReference>
<dbReference type="EMBL" id="CP158253">
    <property type="protein sequence ID" value="XDJ45328.1"/>
    <property type="molecule type" value="Genomic_DNA"/>
</dbReference>
<evidence type="ECO:0000313" key="22">
    <source>
        <dbReference type="EMBL" id="XDJ70700.1"/>
    </source>
</evidence>
<dbReference type="EMBL" id="CP158263">
    <property type="protein sequence ID" value="XDJ70700.1"/>
    <property type="molecule type" value="Genomic_DNA"/>
</dbReference>
<evidence type="ECO:0000313" key="25">
    <source>
        <dbReference type="EMBL" id="XDJ79638.1"/>
    </source>
</evidence>
<dbReference type="GO" id="GO:0000287">
    <property type="term" value="F:magnesium ion binding"/>
    <property type="evidence" value="ECO:0007669"/>
    <property type="project" value="UniProtKB-UniRule"/>
</dbReference>
<dbReference type="EMBL" id="CP158270">
    <property type="protein sequence ID" value="XDJ90246.1"/>
    <property type="molecule type" value="Genomic_DNA"/>
</dbReference>
<evidence type="ECO:0000256" key="4">
    <source>
        <dbReference type="ARBA" id="ARBA00022723"/>
    </source>
</evidence>
<dbReference type="PIRSF" id="PIRSF001554">
    <property type="entry name" value="SucCS_beta"/>
    <property type="match status" value="1"/>
</dbReference>
<feature type="binding site" evidence="8">
    <location>
        <position position="107"/>
    </location>
    <ligand>
        <name>ATP</name>
        <dbReference type="ChEBI" id="CHEBI:30616"/>
    </ligand>
</feature>
<evidence type="ECO:0000313" key="13">
    <source>
        <dbReference type="EMBL" id="XDJ48768.1"/>
    </source>
</evidence>
<evidence type="ECO:0000313" key="20">
    <source>
        <dbReference type="EMBL" id="XDJ67390.1"/>
    </source>
</evidence>
<evidence type="ECO:0000313" key="32">
    <source>
        <dbReference type="EMBL" id="XDJ99826.1"/>
    </source>
</evidence>
<dbReference type="GeneID" id="93068475"/>
<keyword evidence="3 8" id="KW-0436">Ligase</keyword>
<dbReference type="EMBL" id="CP158258">
    <property type="protein sequence ID" value="XDJ58187.1"/>
    <property type="molecule type" value="Genomic_DNA"/>
</dbReference>
<dbReference type="RefSeq" id="WP_343835271.1">
    <property type="nucleotide sequence ID" value="NZ_BAAAEX010000003.1"/>
</dbReference>
<dbReference type="InterPro" id="IPR017866">
    <property type="entry name" value="Succ-CoA_synthase_bsu_CS"/>
</dbReference>
<evidence type="ECO:0000256" key="6">
    <source>
        <dbReference type="ARBA" id="ARBA00022840"/>
    </source>
</evidence>
<evidence type="ECO:0000313" key="30">
    <source>
        <dbReference type="EMBL" id="XDJ93478.1"/>
    </source>
</evidence>
<dbReference type="EMBL" id="BAAAEX010000003">
    <property type="protein sequence ID" value="GAA0773493.1"/>
    <property type="molecule type" value="Genomic_DNA"/>
</dbReference>
<keyword evidence="5 8" id="KW-0547">Nucleotide-binding</keyword>
<evidence type="ECO:0000313" key="26">
    <source>
        <dbReference type="EMBL" id="XDJ83303.1"/>
    </source>
</evidence>
<comment type="similarity">
    <text evidence="1 8">Belongs to the succinate/malate CoA ligase beta subunit family.</text>
</comment>
<keyword evidence="7 8" id="KW-0460">Magnesium</keyword>
<dbReference type="InterPro" id="IPR005811">
    <property type="entry name" value="SUCC_ACL_C"/>
</dbReference>
<dbReference type="EMBL" id="CP158257">
    <property type="protein sequence ID" value="XDJ55448.1"/>
    <property type="molecule type" value="Genomic_DNA"/>
</dbReference>
<keyword evidence="33" id="KW-1185">Reference proteome</keyword>
<evidence type="ECO:0000313" key="11">
    <source>
        <dbReference type="EMBL" id="XDJ40923.1"/>
    </source>
</evidence>
<dbReference type="FunFam" id="3.40.50.261:FF:000001">
    <property type="entry name" value="Succinate--CoA ligase [ADP-forming] subunit beta"/>
    <property type="match status" value="1"/>
</dbReference>
<evidence type="ECO:0000313" key="27">
    <source>
        <dbReference type="EMBL" id="XDJ85077.1"/>
    </source>
</evidence>
<evidence type="ECO:0000313" key="10">
    <source>
        <dbReference type="EMBL" id="GAA0773493.1"/>
    </source>
</evidence>
<dbReference type="GO" id="GO:0042709">
    <property type="term" value="C:succinate-CoA ligase complex"/>
    <property type="evidence" value="ECO:0007669"/>
    <property type="project" value="TreeGrafter"/>
</dbReference>
<evidence type="ECO:0000313" key="19">
    <source>
        <dbReference type="EMBL" id="XDJ64266.1"/>
    </source>
</evidence>
<dbReference type="Proteomes" id="UP001500573">
    <property type="component" value="Unassembled WGS sequence"/>
</dbReference>
<dbReference type="EMBL" id="CP158252">
    <property type="protein sequence ID" value="XDJ40923.1"/>
    <property type="molecule type" value="Genomic_DNA"/>
</dbReference>
<proteinExistence type="inferred from homology"/>
<dbReference type="SUPFAM" id="SSF56059">
    <property type="entry name" value="Glutathione synthetase ATP-binding domain-like"/>
    <property type="match status" value="1"/>
</dbReference>
<evidence type="ECO:0000256" key="2">
    <source>
        <dbReference type="ARBA" id="ARBA00022532"/>
    </source>
</evidence>
<evidence type="ECO:0000313" key="31">
    <source>
        <dbReference type="EMBL" id="XDJ97180.1"/>
    </source>
</evidence>
<dbReference type="EMBL" id="CP158266">
    <property type="protein sequence ID" value="XDJ83303.1"/>
    <property type="molecule type" value="Genomic_DNA"/>
</dbReference>
<feature type="binding site" evidence="8">
    <location>
        <position position="99"/>
    </location>
    <ligand>
        <name>ATP</name>
        <dbReference type="ChEBI" id="CHEBI:30616"/>
    </ligand>
</feature>
<feature type="binding site" evidence="8">
    <location>
        <position position="264"/>
    </location>
    <ligand>
        <name>substrate</name>
        <note>ligand shared with subunit alpha</note>
    </ligand>
</feature>
<dbReference type="AlphaFoldDB" id="A0AB39EV49"/>
<comment type="pathway">
    <text evidence="8">Carbohydrate metabolism; tricarboxylic acid cycle; succinate from succinyl-CoA (ligase route): step 1/1.</text>
</comment>
<gene>
    <name evidence="8 22" type="primary">sucC</name>
    <name evidence="17" type="ORF">ABRY90_13135</name>
    <name evidence="20" type="ORF">ABRY91_05000</name>
    <name evidence="18" type="ORF">ABRY92_00380</name>
    <name evidence="21" type="ORF">ABRY94_08075</name>
    <name evidence="30" type="ORF">ABRY95_00115</name>
    <name evidence="26" type="ORF">ABRY96_03505</name>
    <name evidence="23" type="ORF">ABRY97_04815</name>
    <name evidence="28" type="ORF">ABRY98_04695</name>
    <name evidence="11" type="ORF">ABRY99_08125</name>
    <name evidence="16" type="ORF">ABRZ00_13035</name>
    <name evidence="15" type="ORF">ABRZ01_13025</name>
    <name evidence="12" type="ORF">ABRZ02_03320</name>
    <name evidence="19" type="ORF">ABRZ03_02630</name>
    <name evidence="13" type="ORF">ABRZ04_06875</name>
    <name evidence="31" type="ORF">ABRZ05_05585</name>
    <name evidence="22" type="ORF">ABRZ06_06925</name>
    <name evidence="25" type="ORF">ABRZ07_12160</name>
    <name evidence="27" type="ORF">ABRZ08_12900</name>
    <name evidence="14" type="ORF">ABRZ09_01390</name>
    <name evidence="24" type="ORF">ABRZ10_07290</name>
    <name evidence="32" type="ORF">ABRZ11_05240</name>
    <name evidence="29" type="ORF">ABRZ12_11335</name>
    <name evidence="10" type="ORF">GCM10009108_03670</name>
</gene>
<dbReference type="EMBL" id="CP158267">
    <property type="protein sequence ID" value="XDJ79638.1"/>
    <property type="molecule type" value="Genomic_DNA"/>
</dbReference>
<dbReference type="FunFam" id="3.30.1490.20:FF:000002">
    <property type="entry name" value="Succinate--CoA ligase [ADP-forming] subunit beta"/>
    <property type="match status" value="1"/>
</dbReference>
<dbReference type="GO" id="GO:0005829">
    <property type="term" value="C:cytosol"/>
    <property type="evidence" value="ECO:0007669"/>
    <property type="project" value="TreeGrafter"/>
</dbReference>
<evidence type="ECO:0000313" key="24">
    <source>
        <dbReference type="EMBL" id="XDJ76005.1"/>
    </source>
</evidence>
<keyword evidence="2 8" id="KW-0816">Tricarboxylic acid cycle</keyword>
<dbReference type="Gene3D" id="3.30.1490.20">
    <property type="entry name" value="ATP-grasp fold, A domain"/>
    <property type="match status" value="1"/>
</dbReference>
<evidence type="ECO:0000313" key="33">
    <source>
        <dbReference type="Proteomes" id="UP001500573"/>
    </source>
</evidence>
<dbReference type="EMBL" id="CP158260">
    <property type="protein sequence ID" value="XDJ64266.1"/>
    <property type="molecule type" value="Genomic_DNA"/>
</dbReference>
<dbReference type="PANTHER" id="PTHR11815:SF10">
    <property type="entry name" value="SUCCINATE--COA LIGASE [GDP-FORMING] SUBUNIT BETA, MITOCHONDRIAL"/>
    <property type="match status" value="1"/>
</dbReference>
<feature type="domain" description="ATP-grasp" evidence="9">
    <location>
        <begin position="9"/>
        <end position="231"/>
    </location>
</feature>
<protein>
    <recommendedName>
        <fullName evidence="8">Succinate--CoA ligase [ADP-forming] subunit beta</fullName>
        <ecNumber evidence="8">6.2.1.5</ecNumber>
    </recommendedName>
    <alternativeName>
        <fullName evidence="8">Succinyl-CoA synthetase subunit beta</fullName>
        <shortName evidence="8">SCS-beta</shortName>
    </alternativeName>
</protein>
<dbReference type="EMBL" id="CP158255">
    <property type="protein sequence ID" value="XDJ50553.1"/>
    <property type="molecule type" value="Genomic_DNA"/>
</dbReference>
<reference evidence="10 33" key="1">
    <citation type="journal article" date="2019" name="Int. J. Syst. Evol. Microbiol.">
        <title>The Global Catalogue of Microorganisms (GCM) 10K type strain sequencing project: providing services to taxonomists for standard genome sequencing and annotation.</title>
        <authorList>
            <consortium name="The Broad Institute Genomics Platform"/>
            <consortium name="The Broad Institute Genome Sequencing Center for Infectious Disease"/>
            <person name="Wu L."/>
            <person name="Ma J."/>
        </authorList>
    </citation>
    <scope>NUCLEOTIDE SEQUENCE [LARGE SCALE GENOMIC DNA]</scope>
    <source>
        <strain evidence="10 33">JCM 15515</strain>
    </source>
</reference>
<accession>A0AB39EV49</accession>
<dbReference type="EMBL" id="CP158271">
    <property type="protein sequence ID" value="XDJ93478.1"/>
    <property type="molecule type" value="Genomic_DNA"/>
</dbReference>
<dbReference type="InterPro" id="IPR016102">
    <property type="entry name" value="Succinyl-CoA_synth-like"/>
</dbReference>
<dbReference type="EMBL" id="CP158269">
    <property type="protein sequence ID" value="XDJ88871.1"/>
    <property type="molecule type" value="Genomic_DNA"/>
</dbReference>
<comment type="cofactor">
    <cofactor evidence="8">
        <name>Mg(2+)</name>
        <dbReference type="ChEBI" id="CHEBI:18420"/>
    </cofactor>
    <text evidence="8">Binds 1 Mg(2+) ion per subunit.</text>
</comment>
<dbReference type="EMBL" id="CP158268">
    <property type="protein sequence ID" value="XDJ85077.1"/>
    <property type="molecule type" value="Genomic_DNA"/>
</dbReference>
<dbReference type="NCBIfam" id="NF001913">
    <property type="entry name" value="PRK00696.1"/>
    <property type="match status" value="1"/>
</dbReference>
<comment type="catalytic activity">
    <reaction evidence="8">
        <text>succinate + ATP + CoA = succinyl-CoA + ADP + phosphate</text>
        <dbReference type="Rhea" id="RHEA:17661"/>
        <dbReference type="ChEBI" id="CHEBI:30031"/>
        <dbReference type="ChEBI" id="CHEBI:30616"/>
        <dbReference type="ChEBI" id="CHEBI:43474"/>
        <dbReference type="ChEBI" id="CHEBI:57287"/>
        <dbReference type="ChEBI" id="CHEBI:57292"/>
        <dbReference type="ChEBI" id="CHEBI:456216"/>
        <dbReference type="EC" id="6.2.1.5"/>
    </reaction>
</comment>
<evidence type="ECO:0000313" key="16">
    <source>
        <dbReference type="EMBL" id="XDJ55448.1"/>
    </source>
</evidence>
<dbReference type="InterPro" id="IPR005809">
    <property type="entry name" value="Succ_CoA_ligase-like_bsu"/>
</dbReference>
<dbReference type="EMBL" id="CP158265">
    <property type="protein sequence ID" value="XDJ76005.1"/>
    <property type="molecule type" value="Genomic_DNA"/>
</dbReference>
<comment type="catalytic activity">
    <reaction evidence="8">
        <text>GTP + succinate + CoA = succinyl-CoA + GDP + phosphate</text>
        <dbReference type="Rhea" id="RHEA:22120"/>
        <dbReference type="ChEBI" id="CHEBI:30031"/>
        <dbReference type="ChEBI" id="CHEBI:37565"/>
        <dbReference type="ChEBI" id="CHEBI:43474"/>
        <dbReference type="ChEBI" id="CHEBI:57287"/>
        <dbReference type="ChEBI" id="CHEBI:57292"/>
        <dbReference type="ChEBI" id="CHEBI:58189"/>
    </reaction>
</comment>
<dbReference type="EMBL" id="CP158264">
    <property type="protein sequence ID" value="XDJ75477.1"/>
    <property type="molecule type" value="Genomic_DNA"/>
</dbReference>
<dbReference type="FunFam" id="3.30.470.20:FF:000002">
    <property type="entry name" value="Succinate--CoA ligase [ADP-forming] subunit beta"/>
    <property type="match status" value="1"/>
</dbReference>
<dbReference type="EMBL" id="CP158272">
    <property type="protein sequence ID" value="XDJ99826.1"/>
    <property type="molecule type" value="Genomic_DNA"/>
</dbReference>
<dbReference type="InterPro" id="IPR011761">
    <property type="entry name" value="ATP-grasp"/>
</dbReference>
<dbReference type="PROSITE" id="PS50975">
    <property type="entry name" value="ATP_GRASP"/>
    <property type="match status" value="1"/>
</dbReference>
<feature type="binding site" evidence="8">
    <location>
        <position position="213"/>
    </location>
    <ligand>
        <name>Mg(2+)</name>
        <dbReference type="ChEBI" id="CHEBI:18420"/>
    </ligand>
</feature>
<evidence type="ECO:0000313" key="14">
    <source>
        <dbReference type="EMBL" id="XDJ50553.1"/>
    </source>
</evidence>
<dbReference type="PANTHER" id="PTHR11815">
    <property type="entry name" value="SUCCINYL-COA SYNTHETASE BETA CHAIN"/>
    <property type="match status" value="1"/>
</dbReference>
<evidence type="ECO:0000313" key="29">
    <source>
        <dbReference type="EMBL" id="XDJ90246.1"/>
    </source>
</evidence>
<name>A0AB39EV49_9BURK</name>
<organism evidence="22">
    <name type="scientific">Castellaniella ginsengisoli</name>
    <dbReference type="NCBI Taxonomy" id="546114"/>
    <lineage>
        <taxon>Bacteria</taxon>
        <taxon>Pseudomonadati</taxon>
        <taxon>Pseudomonadota</taxon>
        <taxon>Betaproteobacteria</taxon>
        <taxon>Burkholderiales</taxon>
        <taxon>Alcaligenaceae</taxon>
        <taxon>Castellaniella</taxon>
    </lineage>
</organism>
<evidence type="ECO:0000313" key="17">
    <source>
        <dbReference type="EMBL" id="XDJ58187.1"/>
    </source>
</evidence>
<dbReference type="EMBL" id="CP158259">
    <property type="protein sequence ID" value="XDJ61118.1"/>
    <property type="molecule type" value="Genomic_DNA"/>
</dbReference>
<dbReference type="HAMAP" id="MF_00558">
    <property type="entry name" value="Succ_CoA_beta"/>
    <property type="match status" value="1"/>
</dbReference>
<dbReference type="GO" id="GO:0006099">
    <property type="term" value="P:tricarboxylic acid cycle"/>
    <property type="evidence" value="ECO:0007669"/>
    <property type="project" value="UniProtKB-UniRule"/>
</dbReference>
<dbReference type="EMBL" id="CP158262">
    <property type="protein sequence ID" value="XDJ68061.1"/>
    <property type="molecule type" value="Genomic_DNA"/>
</dbReference>
<dbReference type="EMBL" id="CP158261">
    <property type="protein sequence ID" value="XDJ67390.1"/>
    <property type="molecule type" value="Genomic_DNA"/>
</dbReference>
<evidence type="ECO:0000313" key="23">
    <source>
        <dbReference type="EMBL" id="XDJ75477.1"/>
    </source>
</evidence>
<evidence type="ECO:0000313" key="15">
    <source>
        <dbReference type="EMBL" id="XDJ52824.1"/>
    </source>
</evidence>
<evidence type="ECO:0000256" key="7">
    <source>
        <dbReference type="ARBA" id="ARBA00022842"/>
    </source>
</evidence>
<dbReference type="GO" id="GO:0006104">
    <property type="term" value="P:succinyl-CoA metabolic process"/>
    <property type="evidence" value="ECO:0007669"/>
    <property type="project" value="TreeGrafter"/>
</dbReference>
<evidence type="ECO:0000256" key="3">
    <source>
        <dbReference type="ARBA" id="ARBA00022598"/>
    </source>
</evidence>
<dbReference type="Pfam" id="PF00549">
    <property type="entry name" value="Ligase_CoA"/>
    <property type="match status" value="1"/>
</dbReference>
<dbReference type="EMBL" id="CP158256">
    <property type="protein sequence ID" value="XDJ52824.1"/>
    <property type="molecule type" value="Genomic_DNA"/>
</dbReference>
<evidence type="ECO:0000256" key="1">
    <source>
        <dbReference type="ARBA" id="ARBA00009182"/>
    </source>
</evidence>
<evidence type="ECO:0000313" key="21">
    <source>
        <dbReference type="EMBL" id="XDJ68061.1"/>
    </source>
</evidence>
<evidence type="ECO:0000313" key="12">
    <source>
        <dbReference type="EMBL" id="XDJ45328.1"/>
    </source>
</evidence>
<feature type="binding site" evidence="8">
    <location>
        <position position="199"/>
    </location>
    <ligand>
        <name>Mg(2+)</name>
        <dbReference type="ChEBI" id="CHEBI:18420"/>
    </ligand>
</feature>
<dbReference type="EMBL" id="CP158273">
    <property type="protein sequence ID" value="XDJ97180.1"/>
    <property type="molecule type" value="Genomic_DNA"/>
</dbReference>
<feature type="binding site" evidence="8">
    <location>
        <begin position="53"/>
        <end position="55"/>
    </location>
    <ligand>
        <name>ATP</name>
        <dbReference type="ChEBI" id="CHEBI:30616"/>
    </ligand>
</feature>
<evidence type="ECO:0000313" key="18">
    <source>
        <dbReference type="EMBL" id="XDJ61118.1"/>
    </source>
</evidence>
<keyword evidence="4 8" id="KW-0479">Metal-binding</keyword>
<keyword evidence="6 8" id="KW-0067">ATP-binding</keyword>